<dbReference type="InParanoid" id="A0A4R6QJY6"/>
<organism evidence="13 14">
    <name type="scientific">Roseateles toxinivorans</name>
    <dbReference type="NCBI Taxonomy" id="270368"/>
    <lineage>
        <taxon>Bacteria</taxon>
        <taxon>Pseudomonadati</taxon>
        <taxon>Pseudomonadota</taxon>
        <taxon>Betaproteobacteria</taxon>
        <taxon>Burkholderiales</taxon>
        <taxon>Sphaerotilaceae</taxon>
        <taxon>Roseateles</taxon>
    </lineage>
</organism>
<gene>
    <name evidence="11" type="primary">srkA</name>
    <name evidence="13" type="ORF">DES47_10611</name>
</gene>
<comment type="subcellular location">
    <subcellularLocation>
        <location evidence="11">Cytoplasm</location>
    </subcellularLocation>
</comment>
<dbReference type="FunCoup" id="A0A4R6QJY6">
    <property type="interactions" value="100"/>
</dbReference>
<dbReference type="Gene3D" id="1.10.510.10">
    <property type="entry name" value="Transferase(Phosphotransferase) domain 1"/>
    <property type="match status" value="1"/>
</dbReference>
<feature type="binding site" evidence="11">
    <location>
        <position position="221"/>
    </location>
    <ligand>
        <name>Mg(2+)</name>
        <dbReference type="ChEBI" id="CHEBI:18420"/>
    </ligand>
</feature>
<dbReference type="Proteomes" id="UP000295361">
    <property type="component" value="Unassembled WGS sequence"/>
</dbReference>
<keyword evidence="4 11" id="KW-0808">Transferase</keyword>
<keyword evidence="7 11" id="KW-0418">Kinase</keyword>
<reference evidence="13 14" key="1">
    <citation type="submission" date="2019-03" db="EMBL/GenBank/DDBJ databases">
        <title>Genomic Encyclopedia of Type Strains, Phase IV (KMG-IV): sequencing the most valuable type-strain genomes for metagenomic binning, comparative biology and taxonomic classification.</title>
        <authorList>
            <person name="Goeker M."/>
        </authorList>
    </citation>
    <scope>NUCLEOTIDE SEQUENCE [LARGE SCALE GENOMIC DNA]</scope>
    <source>
        <strain evidence="13 14">DSM 16998</strain>
    </source>
</reference>
<evidence type="ECO:0000256" key="2">
    <source>
        <dbReference type="ARBA" id="ARBA00022527"/>
    </source>
</evidence>
<comment type="catalytic activity">
    <reaction evidence="11">
        <text>L-threonyl-[protein] + ATP = O-phospho-L-threonyl-[protein] + ADP + H(+)</text>
        <dbReference type="Rhea" id="RHEA:46608"/>
        <dbReference type="Rhea" id="RHEA-COMP:11060"/>
        <dbReference type="Rhea" id="RHEA-COMP:11605"/>
        <dbReference type="ChEBI" id="CHEBI:15378"/>
        <dbReference type="ChEBI" id="CHEBI:30013"/>
        <dbReference type="ChEBI" id="CHEBI:30616"/>
        <dbReference type="ChEBI" id="CHEBI:61977"/>
        <dbReference type="ChEBI" id="CHEBI:456216"/>
        <dbReference type="EC" id="2.7.11.1"/>
    </reaction>
</comment>
<evidence type="ECO:0000256" key="7">
    <source>
        <dbReference type="ARBA" id="ARBA00022777"/>
    </source>
</evidence>
<comment type="caution">
    <text evidence="13">The sequence shown here is derived from an EMBL/GenBank/DDBJ whole genome shotgun (WGS) entry which is preliminary data.</text>
</comment>
<feature type="domain" description="Aminoglycoside phosphotransferase" evidence="12">
    <location>
        <begin position="36"/>
        <end position="282"/>
    </location>
</feature>
<keyword evidence="10 11" id="KW-0346">Stress response</keyword>
<dbReference type="AlphaFoldDB" id="A0A4R6QJY6"/>
<evidence type="ECO:0000313" key="14">
    <source>
        <dbReference type="Proteomes" id="UP000295361"/>
    </source>
</evidence>
<dbReference type="PANTHER" id="PTHR39573">
    <property type="entry name" value="STRESS RESPONSE KINASE A"/>
    <property type="match status" value="1"/>
</dbReference>
<keyword evidence="8 11" id="KW-0067">ATP-binding</keyword>
<comment type="function">
    <text evidence="11">A protein kinase that phosphorylates Ser and Thr residues. Probably acts to suppress the effects of stress linked to accumulation of reactive oxygen species. Probably involved in the extracytoplasmic stress response.</text>
</comment>
<evidence type="ECO:0000256" key="4">
    <source>
        <dbReference type="ARBA" id="ARBA00022679"/>
    </source>
</evidence>
<keyword evidence="6 11" id="KW-0547">Nucleotide-binding</keyword>
<evidence type="ECO:0000256" key="6">
    <source>
        <dbReference type="ARBA" id="ARBA00022741"/>
    </source>
</evidence>
<comment type="subunit">
    <text evidence="11">Monomer.</text>
</comment>
<dbReference type="GO" id="GO:0004674">
    <property type="term" value="F:protein serine/threonine kinase activity"/>
    <property type="evidence" value="ECO:0007669"/>
    <property type="project" value="UniProtKB-UniRule"/>
</dbReference>
<keyword evidence="1 11" id="KW-0963">Cytoplasm</keyword>
<keyword evidence="3 11" id="KW-0597">Phosphoprotein</keyword>
<keyword evidence="5 11" id="KW-0479">Metal-binding</keyword>
<sequence length="338" mass="38157">MNMTLDAGFAELTPDRMLDALEAVGLRCDGRMLQLNSYENRVIQVHLEDGPVAVAKFYRPARWTDAQILEEHQFALELAAAEVPMVAPWTLQPPTVEGMHLVGDPATLAVSGAQRFSVSPRCGGRAPELDDPDTLTWIGRFIARLHLVGRQRPFEHRVSWVGAQPAIDARDWLLAHDSVPLEMQAKWLDSVNRSIEAITAAYEAVPELRTLRLHGDCHPGNILWTPDKGPHFVDLDDACTGPAIQDLWMLLSGDDLAKRQQLACVLEGYETFCDFDRRELRLIEPLRCVRMIHHSAWLAKRWGDPAFPIAFPWFGDHAYWNDQITRLGEQLEAMEEAV</sequence>
<dbReference type="NCBIfam" id="NF008738">
    <property type="entry name" value="PRK11768.1"/>
    <property type="match status" value="1"/>
</dbReference>
<feature type="active site" description="Proton acceptor" evidence="11">
    <location>
        <position position="216"/>
    </location>
</feature>
<comment type="cofactor">
    <cofactor evidence="11">
        <name>Mg(2+)</name>
        <dbReference type="ChEBI" id="CHEBI:18420"/>
    </cofactor>
</comment>
<name>A0A4R6QJY6_9BURK</name>
<dbReference type="Gene3D" id="1.20.1270.170">
    <property type="match status" value="1"/>
</dbReference>
<dbReference type="Gene3D" id="3.30.200.70">
    <property type="match status" value="1"/>
</dbReference>
<dbReference type="PANTHER" id="PTHR39573:SF1">
    <property type="entry name" value="STRESS RESPONSE KINASE A"/>
    <property type="match status" value="1"/>
</dbReference>
<evidence type="ECO:0000256" key="3">
    <source>
        <dbReference type="ARBA" id="ARBA00022553"/>
    </source>
</evidence>
<dbReference type="GO" id="GO:0106310">
    <property type="term" value="F:protein serine kinase activity"/>
    <property type="evidence" value="ECO:0007669"/>
    <property type="project" value="RHEA"/>
</dbReference>
<evidence type="ECO:0000313" key="13">
    <source>
        <dbReference type="EMBL" id="TDP62716.1"/>
    </source>
</evidence>
<feature type="active site" evidence="11">
    <location>
        <position position="234"/>
    </location>
</feature>
<dbReference type="HAMAP" id="MF_01497">
    <property type="entry name" value="SrkA_kinase"/>
    <property type="match status" value="1"/>
</dbReference>
<evidence type="ECO:0000256" key="10">
    <source>
        <dbReference type="ARBA" id="ARBA00023016"/>
    </source>
</evidence>
<dbReference type="InterPro" id="IPR011009">
    <property type="entry name" value="Kinase-like_dom_sf"/>
</dbReference>
<keyword evidence="2 11" id="KW-0723">Serine/threonine-protein kinase</keyword>
<evidence type="ECO:0000256" key="9">
    <source>
        <dbReference type="ARBA" id="ARBA00022842"/>
    </source>
</evidence>
<dbReference type="GO" id="GO:0005737">
    <property type="term" value="C:cytoplasm"/>
    <property type="evidence" value="ECO:0007669"/>
    <property type="project" value="UniProtKB-SubCell"/>
</dbReference>
<dbReference type="EC" id="2.7.11.1" evidence="11"/>
<dbReference type="GO" id="GO:0000287">
    <property type="term" value="F:magnesium ion binding"/>
    <property type="evidence" value="ECO:0007669"/>
    <property type="project" value="UniProtKB-UniRule"/>
</dbReference>
<evidence type="ECO:0000256" key="5">
    <source>
        <dbReference type="ARBA" id="ARBA00022723"/>
    </source>
</evidence>
<feature type="site" description="ATP" evidence="11">
    <location>
        <position position="37"/>
    </location>
</feature>
<keyword evidence="9 11" id="KW-0460">Magnesium</keyword>
<protein>
    <recommendedName>
        <fullName evidence="11">Stress response kinase A</fullName>
        <ecNumber evidence="11">2.7.11.1</ecNumber>
    </recommendedName>
    <alternativeName>
        <fullName evidence="11">Serine/threonine-protein kinase SrkA</fullName>
    </alternativeName>
</protein>
<keyword evidence="14" id="KW-1185">Reference proteome</keyword>
<comment type="similarity">
    <text evidence="11">Belongs to the SrkA/RdoA protein kinase family.</text>
</comment>
<evidence type="ECO:0000256" key="8">
    <source>
        <dbReference type="ARBA" id="ARBA00022840"/>
    </source>
</evidence>
<comment type="catalytic activity">
    <reaction evidence="11">
        <text>L-seryl-[protein] + ATP = O-phospho-L-seryl-[protein] + ADP + H(+)</text>
        <dbReference type="Rhea" id="RHEA:17989"/>
        <dbReference type="Rhea" id="RHEA-COMP:9863"/>
        <dbReference type="Rhea" id="RHEA-COMP:11604"/>
        <dbReference type="ChEBI" id="CHEBI:15378"/>
        <dbReference type="ChEBI" id="CHEBI:29999"/>
        <dbReference type="ChEBI" id="CHEBI:30616"/>
        <dbReference type="ChEBI" id="CHEBI:83421"/>
        <dbReference type="ChEBI" id="CHEBI:456216"/>
        <dbReference type="EC" id="2.7.11.1"/>
    </reaction>
</comment>
<evidence type="ECO:0000259" key="12">
    <source>
        <dbReference type="Pfam" id="PF01636"/>
    </source>
</evidence>
<dbReference type="GO" id="GO:0005524">
    <property type="term" value="F:ATP binding"/>
    <property type="evidence" value="ECO:0007669"/>
    <property type="project" value="UniProtKB-UniRule"/>
</dbReference>
<dbReference type="InterPro" id="IPR002575">
    <property type="entry name" value="Aminoglycoside_PTrfase"/>
</dbReference>
<feature type="binding site" evidence="11">
    <location>
        <position position="234"/>
    </location>
    <ligand>
        <name>Mg(2+)</name>
        <dbReference type="ChEBI" id="CHEBI:18420"/>
    </ligand>
</feature>
<dbReference type="EMBL" id="SNXS01000006">
    <property type="protein sequence ID" value="TDP62716.1"/>
    <property type="molecule type" value="Genomic_DNA"/>
</dbReference>
<proteinExistence type="inferred from homology"/>
<evidence type="ECO:0000256" key="11">
    <source>
        <dbReference type="HAMAP-Rule" id="MF_01497"/>
    </source>
</evidence>
<dbReference type="SUPFAM" id="SSF56112">
    <property type="entry name" value="Protein kinase-like (PK-like)"/>
    <property type="match status" value="1"/>
</dbReference>
<accession>A0A4R6QJY6</accession>
<dbReference type="InterPro" id="IPR032882">
    <property type="entry name" value="SrkA/RdoA"/>
</dbReference>
<dbReference type="RefSeq" id="WP_341800637.1">
    <property type="nucleotide sequence ID" value="NZ_SNXS01000006.1"/>
</dbReference>
<evidence type="ECO:0000256" key="1">
    <source>
        <dbReference type="ARBA" id="ARBA00022490"/>
    </source>
</evidence>
<dbReference type="Pfam" id="PF01636">
    <property type="entry name" value="APH"/>
    <property type="match status" value="1"/>
</dbReference>